<dbReference type="SUPFAM" id="SSF48371">
    <property type="entry name" value="ARM repeat"/>
    <property type="match status" value="1"/>
</dbReference>
<reference evidence="3 4" key="1">
    <citation type="submission" date="2018-08" db="EMBL/GenBank/DDBJ databases">
        <title>Aphanomyces genome sequencing and annotation.</title>
        <authorList>
            <person name="Minardi D."/>
            <person name="Oidtmann B."/>
            <person name="Van Der Giezen M."/>
            <person name="Studholme D.J."/>
        </authorList>
    </citation>
    <scope>NUCLEOTIDE SEQUENCE [LARGE SCALE GENOMIC DNA]</scope>
    <source>
        <strain evidence="3 4">SA</strain>
    </source>
</reference>
<dbReference type="AlphaFoldDB" id="A0A397E6P3"/>
<evidence type="ECO:0000259" key="2">
    <source>
        <dbReference type="PROSITE" id="PS50003"/>
    </source>
</evidence>
<protein>
    <recommendedName>
        <fullName evidence="2">PH domain-containing protein</fullName>
    </recommendedName>
</protein>
<dbReference type="InterPro" id="IPR001849">
    <property type="entry name" value="PH_domain"/>
</dbReference>
<dbReference type="GO" id="GO:0000159">
    <property type="term" value="C:protein phosphatase type 2A complex"/>
    <property type="evidence" value="ECO:0007669"/>
    <property type="project" value="InterPro"/>
</dbReference>
<dbReference type="Proteomes" id="UP000265716">
    <property type="component" value="Unassembled WGS sequence"/>
</dbReference>
<evidence type="ECO:0000256" key="1">
    <source>
        <dbReference type="SAM" id="MobiDB-lite"/>
    </source>
</evidence>
<feature type="region of interest" description="Disordered" evidence="1">
    <location>
        <begin position="61"/>
        <end position="108"/>
    </location>
</feature>
<dbReference type="InterPro" id="IPR011993">
    <property type="entry name" value="PH-like_dom_sf"/>
</dbReference>
<dbReference type="Pfam" id="PF00169">
    <property type="entry name" value="PH"/>
    <property type="match status" value="1"/>
</dbReference>
<dbReference type="Gene3D" id="1.25.10.10">
    <property type="entry name" value="Leucine-rich Repeat Variant"/>
    <property type="match status" value="1"/>
</dbReference>
<feature type="domain" description="PH" evidence="2">
    <location>
        <begin position="130"/>
        <end position="180"/>
    </location>
</feature>
<dbReference type="Gene3D" id="2.30.29.30">
    <property type="entry name" value="Pleckstrin-homology domain (PH domain)/Phosphotyrosine-binding domain (PTB)"/>
    <property type="match status" value="1"/>
</dbReference>
<feature type="region of interest" description="Disordered" evidence="1">
    <location>
        <begin position="630"/>
        <end position="695"/>
    </location>
</feature>
<dbReference type="PANTHER" id="PTHR10257:SF3">
    <property type="entry name" value="SERINE_THREONINE-PROTEIN PHOSPHATASE 2A 56 KDA REGULATORY SUBUNIT GAMMA ISOFORM"/>
    <property type="match status" value="1"/>
</dbReference>
<feature type="compositionally biased region" description="Basic and acidic residues" evidence="1">
    <location>
        <begin position="645"/>
        <end position="685"/>
    </location>
</feature>
<dbReference type="PROSITE" id="PS50003">
    <property type="entry name" value="PH_DOMAIN"/>
    <property type="match status" value="1"/>
</dbReference>
<comment type="caution">
    <text evidence="3">The sequence shown here is derived from an EMBL/GenBank/DDBJ whole genome shotgun (WGS) entry which is preliminary data.</text>
</comment>
<dbReference type="InterPro" id="IPR002554">
    <property type="entry name" value="PP2A_B56"/>
</dbReference>
<feature type="compositionally biased region" description="Gly residues" evidence="1">
    <location>
        <begin position="686"/>
        <end position="695"/>
    </location>
</feature>
<gene>
    <name evidence="3" type="ORF">DYB38_002528</name>
</gene>
<dbReference type="GO" id="GO:0019888">
    <property type="term" value="F:protein phosphatase regulator activity"/>
    <property type="evidence" value="ECO:0007669"/>
    <property type="project" value="InterPro"/>
</dbReference>
<dbReference type="PANTHER" id="PTHR10257">
    <property type="entry name" value="SERINE/THREONINE PROTEIN PHOSPHATASE 2A PP2A REGULATORY SUBUNIT B"/>
    <property type="match status" value="1"/>
</dbReference>
<evidence type="ECO:0000313" key="3">
    <source>
        <dbReference type="EMBL" id="RHY73406.1"/>
    </source>
</evidence>
<dbReference type="GO" id="GO:0007165">
    <property type="term" value="P:signal transduction"/>
    <property type="evidence" value="ECO:0007669"/>
    <property type="project" value="InterPro"/>
</dbReference>
<organism evidence="3 4">
    <name type="scientific">Aphanomyces astaci</name>
    <name type="common">Crayfish plague agent</name>
    <dbReference type="NCBI Taxonomy" id="112090"/>
    <lineage>
        <taxon>Eukaryota</taxon>
        <taxon>Sar</taxon>
        <taxon>Stramenopiles</taxon>
        <taxon>Oomycota</taxon>
        <taxon>Saprolegniomycetes</taxon>
        <taxon>Saprolegniales</taxon>
        <taxon>Verrucalvaceae</taxon>
        <taxon>Aphanomyces</taxon>
    </lineage>
</organism>
<evidence type="ECO:0000313" key="4">
    <source>
        <dbReference type="Proteomes" id="UP000265716"/>
    </source>
</evidence>
<dbReference type="InterPro" id="IPR016024">
    <property type="entry name" value="ARM-type_fold"/>
</dbReference>
<dbReference type="Pfam" id="PF01603">
    <property type="entry name" value="B56"/>
    <property type="match status" value="1"/>
</dbReference>
<dbReference type="SUPFAM" id="SSF50729">
    <property type="entry name" value="PH domain-like"/>
    <property type="match status" value="1"/>
</dbReference>
<feature type="compositionally biased region" description="Acidic residues" evidence="1">
    <location>
        <begin position="634"/>
        <end position="644"/>
    </location>
</feature>
<name>A0A397E6P3_APHAT</name>
<dbReference type="VEuPathDB" id="FungiDB:H257_03931"/>
<accession>A0A397E6P3</accession>
<sequence length="695" mass="78491">MHALCVMGKDCLDEDAHIGAGTMALGFGSSSSKLGDSTAVATTAPPESRTGKFFRGMLGNSKSSKKISTHLSSTSSVAKSTSSVSDDEGDLERSGYSAEHKQHNNGKKTSLISSFQENHDGHHESDFYAPTSKSGVLVKQANHLKNWKKRFMVLRGQSMFYYVSGTSSEETFPRGVISLSVRPIKSASLPVRDGVADVRESKEQLYQLPALEDVPAFERVYVCRKKMAFCRPRYLGLSDKEKYELRDRQIKLMQDIHTYCDTYPYVLIPFQTVSHIFVCACRTLMADPSLFKELLHMTSSFLFRPFPRVPAQDPNAVFFEETSPDTDAAPFSIQDLMSDMLSAEDQEWSVLSTCYDILVRAIEYIDQLDKQVRKDFFTPRFVSQLVALFKSPSYKERQLLKTVLHRLYYKLTQRRALIRKEIANVFYEYVYESSNYYGVTELLEILGSIINGFACPIKEEHVVLLVKSLVPLHSTQAYTSYHQQLMYCMIQFVSKDHVLYTPIARGVLKYWPVGNAFKEIVFLIVLEELFEYVLAESDLAPVARTMGLRLGKCMSSIQQQVADRALACWNSPACVRVMNTYEKVGQDMFDLIRPNLVATMLSHWNVLTQQKARTAYKTYYNMGYEKAGNALDNVNDDNESELNSDESRFHKSQSPKHEATLHGSDNNHDGQEDKEQQQHAVHVEEGGGGGMGGVA</sequence>
<dbReference type="EMBL" id="QUTC01002638">
    <property type="protein sequence ID" value="RHY73406.1"/>
    <property type="molecule type" value="Genomic_DNA"/>
</dbReference>
<proteinExistence type="predicted"/>
<feature type="compositionally biased region" description="Low complexity" evidence="1">
    <location>
        <begin position="69"/>
        <end position="84"/>
    </location>
</feature>
<dbReference type="InterPro" id="IPR011989">
    <property type="entry name" value="ARM-like"/>
</dbReference>